<evidence type="ECO:0000256" key="4">
    <source>
        <dbReference type="ARBA" id="ARBA00022679"/>
    </source>
</evidence>
<evidence type="ECO:0000313" key="9">
    <source>
        <dbReference type="Proteomes" id="UP000600547"/>
    </source>
</evidence>
<evidence type="ECO:0000313" key="8">
    <source>
        <dbReference type="EMBL" id="GGM37546.1"/>
    </source>
</evidence>
<dbReference type="GO" id="GO:0000156">
    <property type="term" value="F:phosphorelay response regulator activity"/>
    <property type="evidence" value="ECO:0007669"/>
    <property type="project" value="TreeGrafter"/>
</dbReference>
<comment type="caution">
    <text evidence="8">The sequence shown here is derived from an EMBL/GenBank/DDBJ whole genome shotgun (WGS) entry which is preliminary data.</text>
</comment>
<evidence type="ECO:0000256" key="3">
    <source>
        <dbReference type="ARBA" id="ARBA00022553"/>
    </source>
</evidence>
<dbReference type="SMART" id="SM00387">
    <property type="entry name" value="HATPase_c"/>
    <property type="match status" value="1"/>
</dbReference>
<dbReference type="GO" id="GO:0007234">
    <property type="term" value="P:osmosensory signaling via phosphorelay pathway"/>
    <property type="evidence" value="ECO:0007669"/>
    <property type="project" value="TreeGrafter"/>
</dbReference>
<dbReference type="Gene3D" id="1.10.287.130">
    <property type="match status" value="1"/>
</dbReference>
<dbReference type="Pfam" id="PF00512">
    <property type="entry name" value="HisKA"/>
    <property type="match status" value="1"/>
</dbReference>
<dbReference type="EMBL" id="BMQG01000003">
    <property type="protein sequence ID" value="GGM37546.1"/>
    <property type="molecule type" value="Genomic_DNA"/>
</dbReference>
<evidence type="ECO:0000256" key="6">
    <source>
        <dbReference type="SAM" id="Coils"/>
    </source>
</evidence>
<dbReference type="Pfam" id="PF08448">
    <property type="entry name" value="PAS_4"/>
    <property type="match status" value="1"/>
</dbReference>
<protein>
    <recommendedName>
        <fullName evidence="2">histidine kinase</fullName>
        <ecNumber evidence="2">2.7.13.3</ecNumber>
    </recommendedName>
</protein>
<dbReference type="PANTHER" id="PTHR42878">
    <property type="entry name" value="TWO-COMPONENT HISTIDINE KINASE"/>
    <property type="match status" value="1"/>
</dbReference>
<name>A0A8H9GLX8_9DEIO</name>
<evidence type="ECO:0000256" key="2">
    <source>
        <dbReference type="ARBA" id="ARBA00012438"/>
    </source>
</evidence>
<dbReference type="PANTHER" id="PTHR42878:SF15">
    <property type="entry name" value="BACTERIOPHYTOCHROME"/>
    <property type="match status" value="1"/>
</dbReference>
<dbReference type="InterPro" id="IPR003594">
    <property type="entry name" value="HATPase_dom"/>
</dbReference>
<proteinExistence type="predicted"/>
<dbReference type="InterPro" id="IPR050351">
    <property type="entry name" value="BphY/WalK/GraS-like"/>
</dbReference>
<dbReference type="SUPFAM" id="SSF55785">
    <property type="entry name" value="PYP-like sensor domain (PAS domain)"/>
    <property type="match status" value="1"/>
</dbReference>
<keyword evidence="9" id="KW-1185">Reference proteome</keyword>
<dbReference type="SUPFAM" id="SSF55874">
    <property type="entry name" value="ATPase domain of HSP90 chaperone/DNA topoisomerase II/histidine kinase"/>
    <property type="match status" value="1"/>
</dbReference>
<keyword evidence="3" id="KW-0597">Phosphoprotein</keyword>
<dbReference type="InterPro" id="IPR013656">
    <property type="entry name" value="PAS_4"/>
</dbReference>
<dbReference type="Gene3D" id="3.30.450.20">
    <property type="entry name" value="PAS domain"/>
    <property type="match status" value="1"/>
</dbReference>
<gene>
    <name evidence="8" type="ORF">GCM10008956_12460</name>
</gene>
<dbReference type="CDD" id="cd00082">
    <property type="entry name" value="HisKA"/>
    <property type="match status" value="1"/>
</dbReference>
<dbReference type="PRINTS" id="PR00344">
    <property type="entry name" value="BCTRLSENSOR"/>
</dbReference>
<accession>A0A8H9GLX8</accession>
<dbReference type="Pfam" id="PF02518">
    <property type="entry name" value="HATPase_c"/>
    <property type="match status" value="1"/>
</dbReference>
<keyword evidence="6" id="KW-0175">Coiled coil</keyword>
<feature type="domain" description="Histidine kinase" evidence="7">
    <location>
        <begin position="196"/>
        <end position="406"/>
    </location>
</feature>
<sequence>MMSLMTASDPVPARPEVALDPPLFTGAQGTGDLQFSYLHQVHDLSLDCIKIVSDEGTLLSMNRNGQKAMQVDDFSTCQGSDWLSFWQGEARGLMLAAFERARGGQAAHFSGFCPTMKGEPRWWDVTLAPLVDPAQGGTGPLLVVSRDITAEHLAREALNDLNARLHEEVQRQTESLRRERQTLLQTNEELENIAYSLSHDLLTPVRHMLSFARLARTADTDKRERYLGIIERSAEHLSTMIDGVLRFSRAGRHPNQRQAVQLDTLMREVQTELAAQPGARPVQWEIGDLPTVDGDAAQLKQVLLALCHNAVKFTRDQPQPVVRVQAHRDAAEWRVEVQDNGVGFDPQYGHKLFRLFQRLHHQNEYAGAGTELATVRRLMDRQGGRVYADGRPGEGATFGFTLPLAAS</sequence>
<dbReference type="Proteomes" id="UP000600547">
    <property type="component" value="Unassembled WGS sequence"/>
</dbReference>
<dbReference type="SUPFAM" id="SSF47384">
    <property type="entry name" value="Homodimeric domain of signal transducing histidine kinase"/>
    <property type="match status" value="1"/>
</dbReference>
<keyword evidence="5" id="KW-0418">Kinase</keyword>
<dbReference type="InterPro" id="IPR004358">
    <property type="entry name" value="Sig_transdc_His_kin-like_C"/>
</dbReference>
<dbReference type="SMART" id="SM00388">
    <property type="entry name" value="HisKA"/>
    <property type="match status" value="1"/>
</dbReference>
<dbReference type="InterPro" id="IPR035965">
    <property type="entry name" value="PAS-like_dom_sf"/>
</dbReference>
<keyword evidence="4" id="KW-0808">Transferase</keyword>
<organism evidence="8 9">
    <name type="scientific">Deinococcus arenae</name>
    <dbReference type="NCBI Taxonomy" id="1452751"/>
    <lineage>
        <taxon>Bacteria</taxon>
        <taxon>Thermotogati</taxon>
        <taxon>Deinococcota</taxon>
        <taxon>Deinococci</taxon>
        <taxon>Deinococcales</taxon>
        <taxon>Deinococcaceae</taxon>
        <taxon>Deinococcus</taxon>
    </lineage>
</organism>
<evidence type="ECO:0000259" key="7">
    <source>
        <dbReference type="PROSITE" id="PS50109"/>
    </source>
</evidence>
<dbReference type="EC" id="2.7.13.3" evidence="2"/>
<evidence type="ECO:0000256" key="1">
    <source>
        <dbReference type="ARBA" id="ARBA00000085"/>
    </source>
</evidence>
<evidence type="ECO:0000256" key="5">
    <source>
        <dbReference type="ARBA" id="ARBA00022777"/>
    </source>
</evidence>
<dbReference type="Gene3D" id="3.30.565.10">
    <property type="entry name" value="Histidine kinase-like ATPase, C-terminal domain"/>
    <property type="match status" value="1"/>
</dbReference>
<dbReference type="InterPro" id="IPR036890">
    <property type="entry name" value="HATPase_C_sf"/>
</dbReference>
<comment type="catalytic activity">
    <reaction evidence="1">
        <text>ATP + protein L-histidine = ADP + protein N-phospho-L-histidine.</text>
        <dbReference type="EC" id="2.7.13.3"/>
    </reaction>
</comment>
<dbReference type="InterPro" id="IPR003661">
    <property type="entry name" value="HisK_dim/P_dom"/>
</dbReference>
<dbReference type="PROSITE" id="PS50109">
    <property type="entry name" value="HIS_KIN"/>
    <property type="match status" value="1"/>
</dbReference>
<dbReference type="InterPro" id="IPR036097">
    <property type="entry name" value="HisK_dim/P_sf"/>
</dbReference>
<dbReference type="InterPro" id="IPR005467">
    <property type="entry name" value="His_kinase_dom"/>
</dbReference>
<feature type="coiled-coil region" evidence="6">
    <location>
        <begin position="155"/>
        <end position="193"/>
    </location>
</feature>
<dbReference type="GO" id="GO:0000155">
    <property type="term" value="F:phosphorelay sensor kinase activity"/>
    <property type="evidence" value="ECO:0007669"/>
    <property type="project" value="InterPro"/>
</dbReference>
<reference evidence="9" key="1">
    <citation type="journal article" date="2019" name="Int. J. Syst. Evol. Microbiol.">
        <title>The Global Catalogue of Microorganisms (GCM) 10K type strain sequencing project: providing services to taxonomists for standard genome sequencing and annotation.</title>
        <authorList>
            <consortium name="The Broad Institute Genomics Platform"/>
            <consortium name="The Broad Institute Genome Sequencing Center for Infectious Disease"/>
            <person name="Wu L."/>
            <person name="Ma J."/>
        </authorList>
    </citation>
    <scope>NUCLEOTIDE SEQUENCE [LARGE SCALE GENOMIC DNA]</scope>
    <source>
        <strain evidence="9">JCM 31047</strain>
    </source>
</reference>
<dbReference type="GO" id="GO:0030295">
    <property type="term" value="F:protein kinase activator activity"/>
    <property type="evidence" value="ECO:0007669"/>
    <property type="project" value="TreeGrafter"/>
</dbReference>
<dbReference type="AlphaFoldDB" id="A0A8H9GLX8"/>